<accession>A0A1M7JLF9</accession>
<dbReference type="Gene3D" id="2.170.130.10">
    <property type="entry name" value="TonB-dependent receptor, plug domain"/>
    <property type="match status" value="1"/>
</dbReference>
<keyword evidence="6 7" id="KW-0998">Cell outer membrane</keyword>
<dbReference type="Pfam" id="PF13715">
    <property type="entry name" value="CarbopepD_reg_2"/>
    <property type="match status" value="1"/>
</dbReference>
<evidence type="ECO:0000256" key="2">
    <source>
        <dbReference type="ARBA" id="ARBA00022448"/>
    </source>
</evidence>
<keyword evidence="3 7" id="KW-1134">Transmembrane beta strand</keyword>
<dbReference type="RefSeq" id="WP_072974332.1">
    <property type="nucleotide sequence ID" value="NZ_FRBY01000005.1"/>
</dbReference>
<dbReference type="Pfam" id="PF07715">
    <property type="entry name" value="Plug"/>
    <property type="match status" value="1"/>
</dbReference>
<keyword evidence="10" id="KW-1185">Reference proteome</keyword>
<dbReference type="STRING" id="29534.SAMN05444366_3411"/>
<dbReference type="AlphaFoldDB" id="A0A1M7JLF9"/>
<dbReference type="EMBL" id="FRBY01000005">
    <property type="protein sequence ID" value="SHM53741.1"/>
    <property type="molecule type" value="Genomic_DNA"/>
</dbReference>
<name>A0A1M7JLF9_9FLAO</name>
<dbReference type="InterPro" id="IPR036942">
    <property type="entry name" value="Beta-barrel_TonB_sf"/>
</dbReference>
<dbReference type="GO" id="GO:0009279">
    <property type="term" value="C:cell outer membrane"/>
    <property type="evidence" value="ECO:0007669"/>
    <property type="project" value="UniProtKB-SubCell"/>
</dbReference>
<organism evidence="9 10">
    <name type="scientific">Flavobacterium saccharophilum</name>
    <dbReference type="NCBI Taxonomy" id="29534"/>
    <lineage>
        <taxon>Bacteria</taxon>
        <taxon>Pseudomonadati</taxon>
        <taxon>Bacteroidota</taxon>
        <taxon>Flavobacteriia</taxon>
        <taxon>Flavobacteriales</taxon>
        <taxon>Flavobacteriaceae</taxon>
        <taxon>Flavobacterium</taxon>
    </lineage>
</organism>
<dbReference type="SUPFAM" id="SSF56935">
    <property type="entry name" value="Porins"/>
    <property type="match status" value="1"/>
</dbReference>
<evidence type="ECO:0000313" key="10">
    <source>
        <dbReference type="Proteomes" id="UP000184121"/>
    </source>
</evidence>
<comment type="subcellular location">
    <subcellularLocation>
        <location evidence="1 7">Cell outer membrane</location>
        <topology evidence="1 7">Multi-pass membrane protein</topology>
    </subcellularLocation>
</comment>
<dbReference type="InterPro" id="IPR012910">
    <property type="entry name" value="Plug_dom"/>
</dbReference>
<dbReference type="PROSITE" id="PS52016">
    <property type="entry name" value="TONB_DEPENDENT_REC_3"/>
    <property type="match status" value="1"/>
</dbReference>
<feature type="domain" description="TonB-dependent receptor plug" evidence="8">
    <location>
        <begin position="165"/>
        <end position="285"/>
    </location>
</feature>
<evidence type="ECO:0000256" key="4">
    <source>
        <dbReference type="ARBA" id="ARBA00022692"/>
    </source>
</evidence>
<dbReference type="Gene3D" id="2.60.40.1120">
    <property type="entry name" value="Carboxypeptidase-like, regulatory domain"/>
    <property type="match status" value="1"/>
</dbReference>
<dbReference type="Proteomes" id="UP000184121">
    <property type="component" value="Unassembled WGS sequence"/>
</dbReference>
<protein>
    <submittedName>
        <fullName evidence="9">TonB-linked outer membrane protein, SusC/RagA family</fullName>
    </submittedName>
</protein>
<dbReference type="InterPro" id="IPR023997">
    <property type="entry name" value="TonB-dep_OMP_SusC/RagA_CS"/>
</dbReference>
<sequence>MRNQFDPAPAGLLTKQKKIFLLMKKKAIFFFAFLFTISSFGNTLKLSSDSKEDIFIKIPEKSNPEGKLMTSKIDNTITGKILGELGENLSGATVKVKGTTIQAITDVDGSFSIAAKEGDILLISFVGYQNKEITVGTQKNYNIKLKSAQNDLTDVVVIGYQKVHKKNVNAAVSTITSKDLQDIPVISVSSIIGSLATGIQTPTQTGAPGGRGSLVIRGNTSMSSGYSSPLYVIDGVQTSLEDLAGYNTSNTDFLASLNPNDIEKIDFLKDASAAAIYGSRGANGVIIITTKKGGALDKPEFTFSLNTGLSPIPDLAPMNIGSAERNAKMAMLYKWWKSDDLQTSHIPMVLSDSLNPAFNNKVDYQGLFYRTGISNKYNLGMRGGSESTNYRLSLGYDNVEGVIKNSGFKRYTFSGNINSKVGQNFDNQFRVNLVLTENQTGQGNPDGGNFQFNNTLPTDPSNLNSSLFYISDAKRKSLQGELSEKLNTDEVTQVTFSDFMKYDFTSAFSVNAQFNYVYSSEKKNYYEPSTVREDGDGFASYALYNRKNLSSDLYFNYLKKIGEHTITAVLGQKTDYNKYEDMFMYAKGFGVDAIKVINNRYTQDQINGYTSIESNALLSYFGRVGYRYKDRYMVDVAFSRDGSSRFGEDVRYANFSSVALGWVFSDEPFIKSWGENIISYGKLRASYGVNGNEIDENFLRYGSYKLGYGGNPLWSNLMNVSTYGGTTGVVTDYNTIGNPNLTWVNAKQWDIGFDLDLFNNRINITFDAYNKKTEDLLFETPFPAYSGFNKAKSNVAGVMNYGWESMVKFQVFSMGNPWKLEITTGISQNKNYVTKLPNGNKDYYGYDEVRGRDYGYVVGMPLILPVQFKNEYIIDDLSQLPVNPYTGEVLHGKSAWGNIAPGTPIWKDYNGDYLLDEAGDYKLDTSFKPTPDFTGLFNINLRYKGWYLQAYSQFSFGSDIIDSSTQRYLDNYDRGTDWATTGLRDLSDLSFWQNPGDGAAGVRYPALYPALPNTTPYYRFRSGQSLWKESGDYWKISNATLGYTIDKNRVLDQMHISRVRVYGTILNPYQWQRSKVVADASQVDEMGYTLGNGYPQSKTFTFGLDIKF</sequence>
<evidence type="ECO:0000259" key="8">
    <source>
        <dbReference type="Pfam" id="PF07715"/>
    </source>
</evidence>
<evidence type="ECO:0000313" key="9">
    <source>
        <dbReference type="EMBL" id="SHM53741.1"/>
    </source>
</evidence>
<comment type="similarity">
    <text evidence="7">Belongs to the TonB-dependent receptor family.</text>
</comment>
<keyword evidence="2 7" id="KW-0813">Transport</keyword>
<evidence type="ECO:0000256" key="7">
    <source>
        <dbReference type="PROSITE-ProRule" id="PRU01360"/>
    </source>
</evidence>
<reference evidence="10" key="1">
    <citation type="submission" date="2016-11" db="EMBL/GenBank/DDBJ databases">
        <authorList>
            <person name="Varghese N."/>
            <person name="Submissions S."/>
        </authorList>
    </citation>
    <scope>NUCLEOTIDE SEQUENCE [LARGE SCALE GENOMIC DNA]</scope>
    <source>
        <strain evidence="10">DSM 1811</strain>
    </source>
</reference>
<evidence type="ECO:0000256" key="6">
    <source>
        <dbReference type="ARBA" id="ARBA00023237"/>
    </source>
</evidence>
<evidence type="ECO:0000256" key="5">
    <source>
        <dbReference type="ARBA" id="ARBA00023136"/>
    </source>
</evidence>
<dbReference type="InterPro" id="IPR037066">
    <property type="entry name" value="Plug_dom_sf"/>
</dbReference>
<evidence type="ECO:0000256" key="1">
    <source>
        <dbReference type="ARBA" id="ARBA00004571"/>
    </source>
</evidence>
<dbReference type="InterPro" id="IPR039426">
    <property type="entry name" value="TonB-dep_rcpt-like"/>
</dbReference>
<gene>
    <name evidence="9" type="ORF">SAMN05444366_3411</name>
</gene>
<dbReference type="NCBIfam" id="TIGR04056">
    <property type="entry name" value="OMP_RagA_SusC"/>
    <property type="match status" value="1"/>
</dbReference>
<dbReference type="Gene3D" id="2.40.170.20">
    <property type="entry name" value="TonB-dependent receptor, beta-barrel domain"/>
    <property type="match status" value="1"/>
</dbReference>
<dbReference type="InterPro" id="IPR008969">
    <property type="entry name" value="CarboxyPept-like_regulatory"/>
</dbReference>
<dbReference type="SUPFAM" id="SSF49464">
    <property type="entry name" value="Carboxypeptidase regulatory domain-like"/>
    <property type="match status" value="1"/>
</dbReference>
<evidence type="ECO:0000256" key="3">
    <source>
        <dbReference type="ARBA" id="ARBA00022452"/>
    </source>
</evidence>
<dbReference type="OrthoDB" id="9768177at2"/>
<dbReference type="NCBIfam" id="TIGR04057">
    <property type="entry name" value="SusC_RagA_signa"/>
    <property type="match status" value="1"/>
</dbReference>
<keyword evidence="4 7" id="KW-0812">Transmembrane</keyword>
<keyword evidence="5 7" id="KW-0472">Membrane</keyword>
<proteinExistence type="inferred from homology"/>
<dbReference type="InterPro" id="IPR023996">
    <property type="entry name" value="TonB-dep_OMP_SusC/RagA"/>
</dbReference>